<protein>
    <submittedName>
        <fullName evidence="2">3461b834-315c-4730-8fa6-c8811fb24391</fullName>
    </submittedName>
</protein>
<accession>A0A3S4B1U4</accession>
<keyword evidence="1" id="KW-1133">Transmembrane helix</keyword>
<evidence type="ECO:0000313" key="2">
    <source>
        <dbReference type="EMBL" id="SPQ19369.1"/>
    </source>
</evidence>
<dbReference type="EMBL" id="OUUZ01000001">
    <property type="protein sequence ID" value="SPQ19369.1"/>
    <property type="molecule type" value="Genomic_DNA"/>
</dbReference>
<dbReference type="AlphaFoldDB" id="A0A3S4B1U4"/>
<name>A0A3S4B1U4_9PEZI</name>
<proteinExistence type="predicted"/>
<evidence type="ECO:0000256" key="1">
    <source>
        <dbReference type="SAM" id="Phobius"/>
    </source>
</evidence>
<dbReference type="Proteomes" id="UP000289323">
    <property type="component" value="Unassembled WGS sequence"/>
</dbReference>
<evidence type="ECO:0000313" key="3">
    <source>
        <dbReference type="Proteomes" id="UP000289323"/>
    </source>
</evidence>
<keyword evidence="1" id="KW-0812">Transmembrane</keyword>
<keyword evidence="1" id="KW-0472">Membrane</keyword>
<gene>
    <name evidence="2" type="ORF">TT172_LOCUS1788</name>
</gene>
<feature type="transmembrane region" description="Helical" evidence="1">
    <location>
        <begin position="98"/>
        <end position="122"/>
    </location>
</feature>
<sequence length="134" mass="14088">MGPISMSSANSKSVTNASTTCSATPIILDTITNFVAAVPELRGLSSDEVTRLAAGLKATCIALDRIADRAVEVRFNPQNAGLAGPALDRKIHRAQRDLVVGLCPLNLAQLTMLTSVTAAAFVHMYGRALTSNHI</sequence>
<organism evidence="2 3">
    <name type="scientific">Thermothielavioides terrestris</name>
    <dbReference type="NCBI Taxonomy" id="2587410"/>
    <lineage>
        <taxon>Eukaryota</taxon>
        <taxon>Fungi</taxon>
        <taxon>Dikarya</taxon>
        <taxon>Ascomycota</taxon>
        <taxon>Pezizomycotina</taxon>
        <taxon>Sordariomycetes</taxon>
        <taxon>Sordariomycetidae</taxon>
        <taxon>Sordariales</taxon>
        <taxon>Chaetomiaceae</taxon>
        <taxon>Thermothielavioides</taxon>
    </lineage>
</organism>
<reference evidence="2 3" key="1">
    <citation type="submission" date="2018-04" db="EMBL/GenBank/DDBJ databases">
        <authorList>
            <person name="Huttner S."/>
            <person name="Dainat J."/>
        </authorList>
    </citation>
    <scope>NUCLEOTIDE SEQUENCE [LARGE SCALE GENOMIC DNA]</scope>
</reference>